<keyword evidence="1" id="KW-1133">Transmembrane helix</keyword>
<evidence type="ECO:0000256" key="1">
    <source>
        <dbReference type="SAM" id="Phobius"/>
    </source>
</evidence>
<reference evidence="2 3" key="1">
    <citation type="submission" date="2015-02" db="EMBL/GenBank/DDBJ databases">
        <title>Single-cell genomics of uncultivated deep-branching MTB reveals a conserved set of magnetosome genes.</title>
        <authorList>
            <person name="Kolinko S."/>
            <person name="Richter M."/>
            <person name="Glockner F.O."/>
            <person name="Brachmann A."/>
            <person name="Schuler D."/>
        </authorList>
    </citation>
    <scope>NUCLEOTIDE SEQUENCE [LARGE SCALE GENOMIC DNA]</scope>
    <source>
        <strain evidence="2">TM-1</strain>
    </source>
</reference>
<dbReference type="Proteomes" id="UP000033423">
    <property type="component" value="Unassembled WGS sequence"/>
</dbReference>
<evidence type="ECO:0000313" key="2">
    <source>
        <dbReference type="EMBL" id="KJU81381.1"/>
    </source>
</evidence>
<protein>
    <submittedName>
        <fullName evidence="2">Uncharacterized protein</fullName>
    </submittedName>
</protein>
<sequence>MSLIFKISHSPKTSISSFLHSSADMPVAHTPAKPGISANTIPLSKSLYVAFLIASYMYCVIILNPPCVFSIPHAT</sequence>
<dbReference type="AlphaFoldDB" id="A0A0F3GHM3"/>
<accession>A0A0F3GHM3</accession>
<keyword evidence="3" id="KW-1185">Reference proteome</keyword>
<organism evidence="2 3">
    <name type="scientific">Candidatus Magnetobacterium bavaricum</name>
    <dbReference type="NCBI Taxonomy" id="29290"/>
    <lineage>
        <taxon>Bacteria</taxon>
        <taxon>Pseudomonadati</taxon>
        <taxon>Nitrospirota</taxon>
        <taxon>Thermodesulfovibrionia</taxon>
        <taxon>Thermodesulfovibrionales</taxon>
        <taxon>Candidatus Magnetobacteriaceae</taxon>
        <taxon>Candidatus Magnetobacterium</taxon>
    </lineage>
</organism>
<keyword evidence="1" id="KW-0812">Transmembrane</keyword>
<proteinExistence type="predicted"/>
<gene>
    <name evidence="2" type="ORF">MBAV_006425</name>
</gene>
<name>A0A0F3GHM3_9BACT</name>
<dbReference type="EMBL" id="LACI01002724">
    <property type="protein sequence ID" value="KJU81381.1"/>
    <property type="molecule type" value="Genomic_DNA"/>
</dbReference>
<evidence type="ECO:0000313" key="3">
    <source>
        <dbReference type="Proteomes" id="UP000033423"/>
    </source>
</evidence>
<comment type="caution">
    <text evidence="2">The sequence shown here is derived from an EMBL/GenBank/DDBJ whole genome shotgun (WGS) entry which is preliminary data.</text>
</comment>
<keyword evidence="1" id="KW-0472">Membrane</keyword>
<feature type="transmembrane region" description="Helical" evidence="1">
    <location>
        <begin position="47"/>
        <end position="71"/>
    </location>
</feature>